<evidence type="ECO:0000256" key="4">
    <source>
        <dbReference type="PROSITE-ProRule" id="PRU00335"/>
    </source>
</evidence>
<dbReference type="SUPFAM" id="SSF48498">
    <property type="entry name" value="Tetracyclin repressor-like, C-terminal domain"/>
    <property type="match status" value="1"/>
</dbReference>
<evidence type="ECO:0000313" key="6">
    <source>
        <dbReference type="EMBL" id="BDA79002.1"/>
    </source>
</evidence>
<dbReference type="PANTHER" id="PTHR47506">
    <property type="entry name" value="TRANSCRIPTIONAL REGULATORY PROTEIN"/>
    <property type="match status" value="1"/>
</dbReference>
<feature type="domain" description="HTH tetR-type" evidence="5">
    <location>
        <begin position="5"/>
        <end position="65"/>
    </location>
</feature>
<dbReference type="InterPro" id="IPR011075">
    <property type="entry name" value="TetR_C"/>
</dbReference>
<dbReference type="Gene3D" id="1.10.357.10">
    <property type="entry name" value="Tetracycline Repressor, domain 2"/>
    <property type="match status" value="1"/>
</dbReference>
<keyword evidence="2 4" id="KW-0238">DNA-binding</keyword>
<dbReference type="SUPFAM" id="SSF46689">
    <property type="entry name" value="Homeodomain-like"/>
    <property type="match status" value="1"/>
</dbReference>
<dbReference type="Pfam" id="PF00440">
    <property type="entry name" value="TetR_N"/>
    <property type="match status" value="1"/>
</dbReference>
<sequence>MGPNTTTRDRILYQGLELISQAGLSGLSLGKLAQEASLSKSGLFAHFHSKEQLERELLNYTVDFAQTKVVEPAMQFPEGLPRLEALVNNWLGWTTRAGLPGGCPIAAAAFELDDSEGPIREEFLKKEKDWREFLKHLVLQTMGKGHFRMDLDADRFVWELCGIYLVHHVSFRFVRDPNSDRYAKEAFQSLIKRSLPDLQIKTSF</sequence>
<dbReference type="Proteomes" id="UP000245263">
    <property type="component" value="Chromosome 1"/>
</dbReference>
<organism evidence="6 7">
    <name type="scientific">Leptospira kobayashii</name>
    <dbReference type="NCBI Taxonomy" id="1917830"/>
    <lineage>
        <taxon>Bacteria</taxon>
        <taxon>Pseudomonadati</taxon>
        <taxon>Spirochaetota</taxon>
        <taxon>Spirochaetia</taxon>
        <taxon>Leptospirales</taxon>
        <taxon>Leptospiraceae</taxon>
        <taxon>Leptospira</taxon>
    </lineage>
</organism>
<evidence type="ECO:0000256" key="2">
    <source>
        <dbReference type="ARBA" id="ARBA00023125"/>
    </source>
</evidence>
<dbReference type="InterPro" id="IPR001647">
    <property type="entry name" value="HTH_TetR"/>
</dbReference>
<dbReference type="InterPro" id="IPR009057">
    <property type="entry name" value="Homeodomain-like_sf"/>
</dbReference>
<dbReference type="Pfam" id="PF16925">
    <property type="entry name" value="TetR_C_13"/>
    <property type="match status" value="1"/>
</dbReference>
<accession>A0ABM7URP5</accession>
<evidence type="ECO:0000256" key="1">
    <source>
        <dbReference type="ARBA" id="ARBA00023015"/>
    </source>
</evidence>
<reference evidence="6 7" key="1">
    <citation type="submission" date="2021-08" db="EMBL/GenBank/DDBJ databases">
        <title>Complete genome sequence of Leptospira kobayashii strain E30.</title>
        <authorList>
            <person name="Nakao R."/>
            <person name="Nakamura S."/>
            <person name="Masuzawa T."/>
            <person name="Koizumi N."/>
        </authorList>
    </citation>
    <scope>NUCLEOTIDE SEQUENCE [LARGE SCALE GENOMIC DNA]</scope>
    <source>
        <strain evidence="6 7">E30</strain>
    </source>
</reference>
<dbReference type="Gene3D" id="1.10.10.60">
    <property type="entry name" value="Homeodomain-like"/>
    <property type="match status" value="1"/>
</dbReference>
<protein>
    <submittedName>
        <fullName evidence="6">TetR family transcriptional regulator</fullName>
    </submittedName>
</protein>
<gene>
    <name evidence="6" type="ORF">LPTSP3_g19320</name>
</gene>
<name>A0ABM7URP5_9LEPT</name>
<keyword evidence="1" id="KW-0805">Transcription regulation</keyword>
<dbReference type="PROSITE" id="PS50977">
    <property type="entry name" value="HTH_TETR_2"/>
    <property type="match status" value="1"/>
</dbReference>
<dbReference type="EMBL" id="AP025028">
    <property type="protein sequence ID" value="BDA79002.1"/>
    <property type="molecule type" value="Genomic_DNA"/>
</dbReference>
<keyword evidence="7" id="KW-1185">Reference proteome</keyword>
<dbReference type="RefSeq" id="WP_109019943.1">
    <property type="nucleotide sequence ID" value="NZ_AP025028.1"/>
</dbReference>
<evidence type="ECO:0000256" key="3">
    <source>
        <dbReference type="ARBA" id="ARBA00023163"/>
    </source>
</evidence>
<keyword evidence="3" id="KW-0804">Transcription</keyword>
<evidence type="ECO:0000313" key="7">
    <source>
        <dbReference type="Proteomes" id="UP000245263"/>
    </source>
</evidence>
<proteinExistence type="predicted"/>
<feature type="DNA-binding region" description="H-T-H motif" evidence="4">
    <location>
        <begin position="28"/>
        <end position="47"/>
    </location>
</feature>
<dbReference type="InterPro" id="IPR036271">
    <property type="entry name" value="Tet_transcr_reg_TetR-rel_C_sf"/>
</dbReference>
<dbReference type="PANTHER" id="PTHR47506:SF6">
    <property type="entry name" value="HTH-TYPE TRANSCRIPTIONAL REPRESSOR NEMR"/>
    <property type="match status" value="1"/>
</dbReference>
<dbReference type="PRINTS" id="PR00455">
    <property type="entry name" value="HTHTETR"/>
</dbReference>
<evidence type="ECO:0000259" key="5">
    <source>
        <dbReference type="PROSITE" id="PS50977"/>
    </source>
</evidence>